<dbReference type="PANTHER" id="PTHR43283:SF11">
    <property type="entry name" value="BETA-LACTAMASE-RELATED DOMAIN-CONTAINING PROTEIN"/>
    <property type="match status" value="1"/>
</dbReference>
<proteinExistence type="predicted"/>
<evidence type="ECO:0000313" key="3">
    <source>
        <dbReference type="EMBL" id="MCQ1531640.1"/>
    </source>
</evidence>
<feature type="domain" description="Beta-lactamase-related" evidence="2">
    <location>
        <begin position="33"/>
        <end position="328"/>
    </location>
</feature>
<dbReference type="PANTHER" id="PTHR43283">
    <property type="entry name" value="BETA-LACTAMASE-RELATED"/>
    <property type="match status" value="1"/>
</dbReference>
<dbReference type="EMBL" id="JAJEKE010000026">
    <property type="protein sequence ID" value="MCQ1531640.1"/>
    <property type="molecule type" value="Genomic_DNA"/>
</dbReference>
<sequence length="345" mass="39116">METSIVNKLDKVLNKAIDNKKVFGSVINIESADGEFSWIKAAGKMETDTQYAIASITKMYTAAVIIKLIGEELLSFDDTIDSFFPKEYLSGLHIYKGKEYTYSITIRQLLSHTTGLPDWYTEKNVKGKSYFDEMCEKDRALTFDEALERTKSLSPHFINGAKGKAFYSDINFDLLGEIAKKIANKELECIYNQFIIEPLRLEHTSLGKATSIFAPIYLNTNPLNRPLFVASAGASGGIVSTAQDTMKFLKSFYTGKLFNKSYLPMLYQWNRIQWFPMEYGMGMMRCKMSRLMSPLFPAPEIIGHSGSTGTFAFYCPSKSLFITGTINQINKHPFQLIYLLLHCFD</sequence>
<accession>A0ABT1NK48</accession>
<evidence type="ECO:0000259" key="2">
    <source>
        <dbReference type="Pfam" id="PF00144"/>
    </source>
</evidence>
<keyword evidence="1" id="KW-0378">Hydrolase</keyword>
<keyword evidence="4" id="KW-1185">Reference proteome</keyword>
<dbReference type="RefSeq" id="WP_255229196.1">
    <property type="nucleotide sequence ID" value="NZ_JAJEKE010000026.1"/>
</dbReference>
<evidence type="ECO:0000256" key="1">
    <source>
        <dbReference type="ARBA" id="ARBA00022801"/>
    </source>
</evidence>
<reference evidence="3 4" key="1">
    <citation type="submission" date="2021-10" db="EMBL/GenBank/DDBJ databases">
        <title>Lutispora strain m25 sp. nov., a thermophilic, non-spore-forming bacterium isolated from a lab-scale methanogenic bioreactor digesting anaerobic sludge.</title>
        <authorList>
            <person name="El Houari A."/>
            <person name="Mcdonald J."/>
        </authorList>
    </citation>
    <scope>NUCLEOTIDE SEQUENCE [LARGE SCALE GENOMIC DNA]</scope>
    <source>
        <strain evidence="4">m25</strain>
    </source>
</reference>
<dbReference type="Gene3D" id="3.40.710.10">
    <property type="entry name" value="DD-peptidase/beta-lactamase superfamily"/>
    <property type="match status" value="1"/>
</dbReference>
<dbReference type="InterPro" id="IPR012338">
    <property type="entry name" value="Beta-lactam/transpept-like"/>
</dbReference>
<dbReference type="InterPro" id="IPR001466">
    <property type="entry name" value="Beta-lactam-related"/>
</dbReference>
<dbReference type="Proteomes" id="UP001651880">
    <property type="component" value="Unassembled WGS sequence"/>
</dbReference>
<protein>
    <submittedName>
        <fullName evidence="3">Beta-lactamase family protein</fullName>
    </submittedName>
</protein>
<gene>
    <name evidence="3" type="ORF">LJD61_19165</name>
</gene>
<dbReference type="Pfam" id="PF00144">
    <property type="entry name" value="Beta-lactamase"/>
    <property type="match status" value="1"/>
</dbReference>
<evidence type="ECO:0000313" key="4">
    <source>
        <dbReference type="Proteomes" id="UP001651880"/>
    </source>
</evidence>
<comment type="caution">
    <text evidence="3">The sequence shown here is derived from an EMBL/GenBank/DDBJ whole genome shotgun (WGS) entry which is preliminary data.</text>
</comment>
<dbReference type="SUPFAM" id="SSF56601">
    <property type="entry name" value="beta-lactamase/transpeptidase-like"/>
    <property type="match status" value="1"/>
</dbReference>
<name>A0ABT1NK48_9FIRM</name>
<organism evidence="3 4">
    <name type="scientific">Lutispora saccharofermentans</name>
    <dbReference type="NCBI Taxonomy" id="3024236"/>
    <lineage>
        <taxon>Bacteria</taxon>
        <taxon>Bacillati</taxon>
        <taxon>Bacillota</taxon>
        <taxon>Clostridia</taxon>
        <taxon>Lutisporales</taxon>
        <taxon>Lutisporaceae</taxon>
        <taxon>Lutispora</taxon>
    </lineage>
</organism>
<dbReference type="InterPro" id="IPR050789">
    <property type="entry name" value="Diverse_Enzym_Activities"/>
</dbReference>